<evidence type="ECO:0000256" key="1">
    <source>
        <dbReference type="SAM" id="MobiDB-lite"/>
    </source>
</evidence>
<reference evidence="2" key="1">
    <citation type="submission" date="2021-01" db="EMBL/GenBank/DDBJ databases">
        <authorList>
            <person name="Corre E."/>
            <person name="Pelletier E."/>
            <person name="Niang G."/>
            <person name="Scheremetjew M."/>
            <person name="Finn R."/>
            <person name="Kale V."/>
            <person name="Holt S."/>
            <person name="Cochrane G."/>
            <person name="Meng A."/>
            <person name="Brown T."/>
            <person name="Cohen L."/>
        </authorList>
    </citation>
    <scope>NUCLEOTIDE SEQUENCE</scope>
    <source>
        <strain evidence="2">CCAP979/52</strain>
    </source>
</reference>
<proteinExistence type="predicted"/>
<name>A0A7S0MGF1_9CRYP</name>
<feature type="region of interest" description="Disordered" evidence="1">
    <location>
        <begin position="43"/>
        <end position="73"/>
    </location>
</feature>
<evidence type="ECO:0000313" key="2">
    <source>
        <dbReference type="EMBL" id="CAD8639863.1"/>
    </source>
</evidence>
<gene>
    <name evidence="2" type="ORF">CCUR1050_LOCUS17547</name>
</gene>
<dbReference type="AlphaFoldDB" id="A0A7S0MGF1"/>
<dbReference type="EMBL" id="HBEZ01031616">
    <property type="protein sequence ID" value="CAD8639863.1"/>
    <property type="molecule type" value="Transcribed_RNA"/>
</dbReference>
<accession>A0A7S0MGF1</accession>
<feature type="compositionally biased region" description="Basic and acidic residues" evidence="1">
    <location>
        <begin position="51"/>
        <end position="61"/>
    </location>
</feature>
<sequence length="254" mass="28961">MGKPLKAKQLNLSKGQRDKVLKWQGVKMSKRIRLGHTGHFGKVDVVPIEGKPGKVENRSQEDSEPLPVVAPNLKGKLPGESYSKFLKRVGKETREALVQLQDNKRRVSAKRKAYLDGRKDMTKEKKLQIQRISIVQHAIKEENFRGKKRVKVEEDLPLDEAVKLSLAAIDSKQQVMFGEQAERPPQIKISKPFKGLRKQLGQNIGYVQGGLPVIPQVAGEERNRREFELLRQNAVQSYREMVQKRREKKGMASL</sequence>
<protein>
    <submittedName>
        <fullName evidence="2">Uncharacterized protein</fullName>
    </submittedName>
</protein>
<organism evidence="2">
    <name type="scientific">Cryptomonas curvata</name>
    <dbReference type="NCBI Taxonomy" id="233186"/>
    <lineage>
        <taxon>Eukaryota</taxon>
        <taxon>Cryptophyceae</taxon>
        <taxon>Cryptomonadales</taxon>
        <taxon>Cryptomonadaceae</taxon>
        <taxon>Cryptomonas</taxon>
    </lineage>
</organism>